<dbReference type="PANTHER" id="PTHR39206:SF1">
    <property type="entry name" value="SLL8004 PROTEIN"/>
    <property type="match status" value="1"/>
</dbReference>
<feature type="compositionally biased region" description="Basic and acidic residues" evidence="1">
    <location>
        <begin position="214"/>
        <end position="227"/>
    </location>
</feature>
<protein>
    <recommendedName>
        <fullName evidence="4">UDP-N-acetylglucosamine kinase</fullName>
    </recommendedName>
</protein>
<evidence type="ECO:0000313" key="2">
    <source>
        <dbReference type="EMBL" id="RXF67917.1"/>
    </source>
</evidence>
<dbReference type="EMBL" id="RXOC01000014">
    <property type="protein sequence ID" value="RXF67917.1"/>
    <property type="molecule type" value="Genomic_DNA"/>
</dbReference>
<dbReference type="Gene3D" id="3.40.50.300">
    <property type="entry name" value="P-loop containing nucleotide triphosphate hydrolases"/>
    <property type="match status" value="1"/>
</dbReference>
<dbReference type="SUPFAM" id="SSF52540">
    <property type="entry name" value="P-loop containing nucleoside triphosphate hydrolases"/>
    <property type="match status" value="1"/>
</dbReference>
<evidence type="ECO:0000313" key="3">
    <source>
        <dbReference type="Proteomes" id="UP000290848"/>
    </source>
</evidence>
<feature type="region of interest" description="Disordered" evidence="1">
    <location>
        <begin position="211"/>
        <end position="233"/>
    </location>
</feature>
<evidence type="ECO:0000256" key="1">
    <source>
        <dbReference type="SAM" id="MobiDB-lite"/>
    </source>
</evidence>
<gene>
    <name evidence="2" type="ORF">EKH83_17895</name>
</gene>
<dbReference type="InterPro" id="IPR027417">
    <property type="entry name" value="P-loop_NTPase"/>
</dbReference>
<proteinExistence type="predicted"/>
<sequence>MKPQFFILAGPNGAGKSTYGREHVPPGTHIFDGDLVYAELLQKYPHYDPEKLKGGVPARLEKERDEAIATSRDFAFESNYSNDLAIELTEAFKNAGYETNLIYFGLPNVEKAALRVDTRVRLGGHNITTEDIRFNYQEGIRRVKENLHRYNRIKFVDSDTEGFAQVIAFYLHETGKVAVLKSNIDWYKTHFQEKMLRMAIGRINDLSSGLGKNKAGEHQQGGKESGSKWRLKR</sequence>
<dbReference type="Proteomes" id="UP000290848">
    <property type="component" value="Unassembled WGS sequence"/>
</dbReference>
<dbReference type="RefSeq" id="WP_128770830.1">
    <property type="nucleotide sequence ID" value="NZ_RXOC01000014.1"/>
</dbReference>
<accession>A0A4Q0M4N6</accession>
<evidence type="ECO:0008006" key="4">
    <source>
        <dbReference type="Google" id="ProtNLM"/>
    </source>
</evidence>
<reference evidence="2 3" key="1">
    <citation type="submission" date="2018-12" db="EMBL/GenBank/DDBJ databases">
        <title>The Draft Genome Sequence of the Soil Bacterium Pedobacter tournemirensis R1.</title>
        <authorList>
            <person name="He J."/>
        </authorList>
    </citation>
    <scope>NUCLEOTIDE SEQUENCE [LARGE SCALE GENOMIC DNA]</scope>
    <source>
        <strain evidence="2 3">R1</strain>
    </source>
</reference>
<dbReference type="PANTHER" id="PTHR39206">
    <property type="entry name" value="SLL8004 PROTEIN"/>
    <property type="match status" value="1"/>
</dbReference>
<name>A0A4Q0M4N6_9SPHI</name>
<dbReference type="AlphaFoldDB" id="A0A4Q0M4N6"/>
<organism evidence="2 3">
    <name type="scientific">Arcticibacter tournemirensis</name>
    <dbReference type="NCBI Taxonomy" id="699437"/>
    <lineage>
        <taxon>Bacteria</taxon>
        <taxon>Pseudomonadati</taxon>
        <taxon>Bacteroidota</taxon>
        <taxon>Sphingobacteriia</taxon>
        <taxon>Sphingobacteriales</taxon>
        <taxon>Sphingobacteriaceae</taxon>
        <taxon>Arcticibacter</taxon>
    </lineage>
</organism>
<comment type="caution">
    <text evidence="2">The sequence shown here is derived from an EMBL/GenBank/DDBJ whole genome shotgun (WGS) entry which is preliminary data.</text>
</comment>